<evidence type="ECO:0000259" key="2">
    <source>
        <dbReference type="Pfam" id="PF13786"/>
    </source>
</evidence>
<accession>A0A6N7R229</accession>
<dbReference type="InterPro" id="IPR025436">
    <property type="entry name" value="DUF4179"/>
</dbReference>
<name>A0A6N7R229_9BACI</name>
<proteinExistence type="predicted"/>
<evidence type="ECO:0000256" key="1">
    <source>
        <dbReference type="SAM" id="Phobius"/>
    </source>
</evidence>
<organism evidence="3 4">
    <name type="scientific">Gracilibacillus thailandensis</name>
    <dbReference type="NCBI Taxonomy" id="563735"/>
    <lineage>
        <taxon>Bacteria</taxon>
        <taxon>Bacillati</taxon>
        <taxon>Bacillota</taxon>
        <taxon>Bacilli</taxon>
        <taxon>Bacillales</taxon>
        <taxon>Bacillaceae</taxon>
        <taxon>Gracilibacillus</taxon>
    </lineage>
</organism>
<keyword evidence="1" id="KW-0472">Membrane</keyword>
<evidence type="ECO:0000313" key="3">
    <source>
        <dbReference type="EMBL" id="MRI67460.1"/>
    </source>
</evidence>
<sequence>MNNEINQFHKKVEEIPVPDEELETVISSSIKNTPRKTIPLRNKALISIVIAATLFCSLVGSAYFSPVVASVLQQIPGIGSVLSHYDIGLEYVSRNNMTTEIGETVTDQGISITVTDIYYDYNRFVIGYVIDLSEKTEKEIDSFQEIFRSTYQLTIDQQPVSNLDESWHREGDSLLGLISVEQPLPEKFTAQLTFSEVLWTSGEWSFNMPVERNNTIAIYEPNQTSEIDDYQFAINELTTTPSTIVIDTEITTPLYGEDKFDLEIYYDGEKLEKIDSKEKKRLHLSPFNKDIVRLRGAFEPIKGIEEITVIPTLITNMEQEQLSDLAITVDLAPKNIVAIKKDTTSLNKDHSLRKIDFQTYAWNVLEDEWANYVPSDPAQYQHAAVTVFGGEFSSSFYRSLPQTDEEMIKPTAFINKANEKEAYIIYKEFDGTNHLYQLTEKDEWEIVNQATFKGKAIEAIREAYQLEQAQNG</sequence>
<feature type="transmembrane region" description="Helical" evidence="1">
    <location>
        <begin position="44"/>
        <end position="64"/>
    </location>
</feature>
<reference evidence="3 4" key="1">
    <citation type="submission" date="2019-10" db="EMBL/GenBank/DDBJ databases">
        <title>Gracilibacillus salitolerans sp. nov., a moderate halophile isolated from a saline soil in northwest China.</title>
        <authorList>
            <person name="Gan L."/>
        </authorList>
    </citation>
    <scope>NUCLEOTIDE SEQUENCE [LARGE SCALE GENOMIC DNA]</scope>
    <source>
        <strain evidence="3 4">TP2-8</strain>
    </source>
</reference>
<feature type="domain" description="DUF4179" evidence="2">
    <location>
        <begin position="41"/>
        <end position="130"/>
    </location>
</feature>
<dbReference type="EMBL" id="WJEE01000032">
    <property type="protein sequence ID" value="MRI67460.1"/>
    <property type="molecule type" value="Genomic_DNA"/>
</dbReference>
<keyword evidence="4" id="KW-1185">Reference proteome</keyword>
<protein>
    <submittedName>
        <fullName evidence="3">DUF4179 domain-containing protein</fullName>
    </submittedName>
</protein>
<keyword evidence="1" id="KW-1133">Transmembrane helix</keyword>
<dbReference type="AlphaFoldDB" id="A0A6N7R229"/>
<dbReference type="Gene3D" id="2.60.40.1630">
    <property type="entry name" value="bacillus anthracis domain"/>
    <property type="match status" value="1"/>
</dbReference>
<dbReference type="RefSeq" id="WP_153836036.1">
    <property type="nucleotide sequence ID" value="NZ_JBHUMW010000069.1"/>
</dbReference>
<gene>
    <name evidence="3" type="ORF">GH885_14145</name>
</gene>
<keyword evidence="1" id="KW-0812">Transmembrane</keyword>
<comment type="caution">
    <text evidence="3">The sequence shown here is derived from an EMBL/GenBank/DDBJ whole genome shotgun (WGS) entry which is preliminary data.</text>
</comment>
<dbReference type="Pfam" id="PF13786">
    <property type="entry name" value="DUF4179"/>
    <property type="match status" value="1"/>
</dbReference>
<evidence type="ECO:0000313" key="4">
    <source>
        <dbReference type="Proteomes" id="UP000435187"/>
    </source>
</evidence>
<dbReference type="Proteomes" id="UP000435187">
    <property type="component" value="Unassembled WGS sequence"/>
</dbReference>